<accession>A0A552E468</accession>
<protein>
    <submittedName>
        <fullName evidence="2">Uncharacterized protein</fullName>
    </submittedName>
</protein>
<comment type="caution">
    <text evidence="2">The sequence shown here is derived from an EMBL/GenBank/DDBJ whole genome shotgun (WGS) entry which is preliminary data.</text>
</comment>
<sequence length="86" mass="10017">MKIQLSESKKLDILFVIISLIFGLVVAFCLPINYFDIDGWFRSQHFLFGKFAKDDNWYNYLPIGAPAIFVNAQILKFYENIKGNFS</sequence>
<organism evidence="2 3">
    <name type="scientific">Microcystis aeruginosa Ma_SC_T_19800800_S464</name>
    <dbReference type="NCBI Taxonomy" id="2486257"/>
    <lineage>
        <taxon>Bacteria</taxon>
        <taxon>Bacillati</taxon>
        <taxon>Cyanobacteriota</taxon>
        <taxon>Cyanophyceae</taxon>
        <taxon>Oscillatoriophycideae</taxon>
        <taxon>Chroococcales</taxon>
        <taxon>Microcystaceae</taxon>
        <taxon>Microcystis</taxon>
    </lineage>
</organism>
<keyword evidence="1" id="KW-0472">Membrane</keyword>
<keyword evidence="1" id="KW-1133">Transmembrane helix</keyword>
<reference evidence="2 3" key="1">
    <citation type="submission" date="2019-01" db="EMBL/GenBank/DDBJ databases">
        <title>Coherence of Microcystis species and biogeography revealed through population genomics.</title>
        <authorList>
            <person name="Perez-Carrascal O.M."/>
            <person name="Terrat Y."/>
            <person name="Giani A."/>
            <person name="Fortin N."/>
            <person name="Tromas N."/>
            <person name="Shapiro B.J."/>
        </authorList>
    </citation>
    <scope>NUCLEOTIDE SEQUENCE [LARGE SCALE GENOMIC DNA]</scope>
    <source>
        <strain evidence="2">Ma_SC_T_19800800_S464</strain>
    </source>
</reference>
<feature type="transmembrane region" description="Helical" evidence="1">
    <location>
        <begin position="12"/>
        <end position="37"/>
    </location>
</feature>
<dbReference type="EMBL" id="SFBL01000022">
    <property type="protein sequence ID" value="TRU29277.1"/>
    <property type="molecule type" value="Genomic_DNA"/>
</dbReference>
<evidence type="ECO:0000313" key="2">
    <source>
        <dbReference type="EMBL" id="TRU29277.1"/>
    </source>
</evidence>
<evidence type="ECO:0000256" key="1">
    <source>
        <dbReference type="SAM" id="Phobius"/>
    </source>
</evidence>
<gene>
    <name evidence="2" type="ORF">EWV81_03110</name>
</gene>
<dbReference type="Proteomes" id="UP000319313">
    <property type="component" value="Unassembled WGS sequence"/>
</dbReference>
<proteinExistence type="predicted"/>
<feature type="transmembrane region" description="Helical" evidence="1">
    <location>
        <begin position="57"/>
        <end position="78"/>
    </location>
</feature>
<dbReference type="AlphaFoldDB" id="A0A552E468"/>
<evidence type="ECO:0000313" key="3">
    <source>
        <dbReference type="Proteomes" id="UP000319313"/>
    </source>
</evidence>
<keyword evidence="1" id="KW-0812">Transmembrane</keyword>
<name>A0A552E468_MICAE</name>